<feature type="transmembrane region" description="Helical" evidence="7">
    <location>
        <begin position="270"/>
        <end position="297"/>
    </location>
</feature>
<gene>
    <name evidence="8" type="ORF">DOFOFD_10240</name>
</gene>
<feature type="transmembrane region" description="Helical" evidence="7">
    <location>
        <begin position="304"/>
        <end position="324"/>
    </location>
</feature>
<feature type="transmembrane region" description="Helical" evidence="7">
    <location>
        <begin position="235"/>
        <end position="264"/>
    </location>
</feature>
<dbReference type="Pfam" id="PF01594">
    <property type="entry name" value="AI-2E_transport"/>
    <property type="match status" value="1"/>
</dbReference>
<protein>
    <submittedName>
        <fullName evidence="8">Permease</fullName>
    </submittedName>
</protein>
<sequence length="390" mass="42857">MKTGVDHPPSSAQRPGKPSRRRAAETAPPPPEEMSSPAQRRARALLGVFFVLLALYTLQSFLPALLWGCVFAIACWPLYRHAEQRWGHSNWIPALFTLFVALIFLIPMSYLAVKTAEEAQGALHWLDSVRHEGVPAPPWLGDLPFLQTTIANAWEKYLADPQQLNQIFHSLDTGGHRVAVTKQVTSLILRRSTLFLFSILTLFFLLRDGASIIARLITVSERTFGQRGEIIARQIIFSIHGTIAGLVFVGLGEGFVMGVVYAFAGTPQPILFSFLTGVAAMIPFLALPTVMVAALLVLIQGKMVAACLIIAIGCLVIFIADHFVRPVIIGGTIRMPFLWVLLGILGGVESWGLLGLFLGPAIMAALHMLWRMWSNTETVSAPRRKNEMAS</sequence>
<reference evidence="8 9" key="1">
    <citation type="submission" date="2023-10" db="EMBL/GenBank/DDBJ databases">
        <title>Sorlinia euscelidii gen. nov., sp. nov., an acetic acid bacteria isolated from the gut of Euscelidius variegatus emitter.</title>
        <authorList>
            <person name="Michoud G."/>
            <person name="Marasco R."/>
            <person name="Seferji K."/>
            <person name="Gonella E."/>
            <person name="Garuglieri E."/>
            <person name="Alma A."/>
            <person name="Mapelli F."/>
            <person name="Borin S."/>
            <person name="Daffonchio D."/>
            <person name="Crotti E."/>
        </authorList>
    </citation>
    <scope>NUCLEOTIDE SEQUENCE [LARGE SCALE GENOMIC DNA]</scope>
    <source>
        <strain evidence="8 9">EV16P</strain>
    </source>
</reference>
<keyword evidence="9" id="KW-1185">Reference proteome</keyword>
<comment type="similarity">
    <text evidence="2">Belongs to the autoinducer-2 exporter (AI-2E) (TC 2.A.86) family.</text>
</comment>
<evidence type="ECO:0000256" key="4">
    <source>
        <dbReference type="ARBA" id="ARBA00022989"/>
    </source>
</evidence>
<evidence type="ECO:0000256" key="3">
    <source>
        <dbReference type="ARBA" id="ARBA00022692"/>
    </source>
</evidence>
<evidence type="ECO:0000313" key="9">
    <source>
        <dbReference type="Proteomes" id="UP001312908"/>
    </source>
</evidence>
<accession>A0ABU7U566</accession>
<feature type="transmembrane region" description="Helical" evidence="7">
    <location>
        <begin position="336"/>
        <end position="366"/>
    </location>
</feature>
<dbReference type="PANTHER" id="PTHR21716">
    <property type="entry name" value="TRANSMEMBRANE PROTEIN"/>
    <property type="match status" value="1"/>
</dbReference>
<organism evidence="8 9">
    <name type="scientific">Sorlinia euscelidii</name>
    <dbReference type="NCBI Taxonomy" id="3081148"/>
    <lineage>
        <taxon>Bacteria</taxon>
        <taxon>Pseudomonadati</taxon>
        <taxon>Pseudomonadota</taxon>
        <taxon>Alphaproteobacteria</taxon>
        <taxon>Acetobacterales</taxon>
        <taxon>Acetobacteraceae</taxon>
        <taxon>Sorlinia</taxon>
    </lineage>
</organism>
<comment type="caution">
    <text evidence="8">The sequence shown here is derived from an EMBL/GenBank/DDBJ whole genome shotgun (WGS) entry which is preliminary data.</text>
</comment>
<evidence type="ECO:0000256" key="2">
    <source>
        <dbReference type="ARBA" id="ARBA00009773"/>
    </source>
</evidence>
<feature type="transmembrane region" description="Helical" evidence="7">
    <location>
        <begin position="64"/>
        <end position="79"/>
    </location>
</feature>
<feature type="transmembrane region" description="Helical" evidence="7">
    <location>
        <begin position="91"/>
        <end position="113"/>
    </location>
</feature>
<evidence type="ECO:0000256" key="6">
    <source>
        <dbReference type="SAM" id="MobiDB-lite"/>
    </source>
</evidence>
<feature type="region of interest" description="Disordered" evidence="6">
    <location>
        <begin position="1"/>
        <end position="37"/>
    </location>
</feature>
<keyword evidence="5 7" id="KW-0472">Membrane</keyword>
<evidence type="ECO:0000256" key="5">
    <source>
        <dbReference type="ARBA" id="ARBA00023136"/>
    </source>
</evidence>
<name>A0ABU7U566_9PROT</name>
<dbReference type="EMBL" id="JAWJZY010000004">
    <property type="protein sequence ID" value="MEE8659383.1"/>
    <property type="molecule type" value="Genomic_DNA"/>
</dbReference>
<evidence type="ECO:0000256" key="7">
    <source>
        <dbReference type="SAM" id="Phobius"/>
    </source>
</evidence>
<dbReference type="InterPro" id="IPR002549">
    <property type="entry name" value="AI-2E-like"/>
</dbReference>
<evidence type="ECO:0000256" key="1">
    <source>
        <dbReference type="ARBA" id="ARBA00004141"/>
    </source>
</evidence>
<comment type="subcellular location">
    <subcellularLocation>
        <location evidence="1">Membrane</location>
        <topology evidence="1">Multi-pass membrane protein</topology>
    </subcellularLocation>
</comment>
<keyword evidence="4 7" id="KW-1133">Transmembrane helix</keyword>
<feature type="transmembrane region" description="Helical" evidence="7">
    <location>
        <begin position="194"/>
        <end position="214"/>
    </location>
</feature>
<dbReference type="Proteomes" id="UP001312908">
    <property type="component" value="Unassembled WGS sequence"/>
</dbReference>
<proteinExistence type="inferred from homology"/>
<keyword evidence="3 7" id="KW-0812">Transmembrane</keyword>
<evidence type="ECO:0000313" key="8">
    <source>
        <dbReference type="EMBL" id="MEE8659383.1"/>
    </source>
</evidence>
<dbReference type="PANTHER" id="PTHR21716:SF61">
    <property type="entry name" value="BLR8064 PROTEIN"/>
    <property type="match status" value="1"/>
</dbReference>